<evidence type="ECO:0000313" key="1">
    <source>
        <dbReference type="EMBL" id="KAK3753873.1"/>
    </source>
</evidence>
<dbReference type="AlphaFoldDB" id="A0AAE0YPN1"/>
<dbReference type="EMBL" id="JAWDGP010005687">
    <property type="protein sequence ID" value="KAK3753873.1"/>
    <property type="molecule type" value="Genomic_DNA"/>
</dbReference>
<proteinExistence type="predicted"/>
<sequence>MSFGPLGRSFESFLRNSIVYKLHNHRQRCPPSPSRRCSILRTLPGTSRCILGLRLFGLGGQSLTFFRVDQHRGGPPEGEGRVPVASLEFPEALGLSVS</sequence>
<gene>
    <name evidence="1" type="ORF">RRG08_006260</name>
</gene>
<dbReference type="Proteomes" id="UP001283361">
    <property type="component" value="Unassembled WGS sequence"/>
</dbReference>
<accession>A0AAE0YPN1</accession>
<name>A0AAE0YPN1_9GAST</name>
<reference evidence="1" key="1">
    <citation type="journal article" date="2023" name="G3 (Bethesda)">
        <title>A reference genome for the long-term kleptoplast-retaining sea slug Elysia crispata morphotype clarki.</title>
        <authorList>
            <person name="Eastman K.E."/>
            <person name="Pendleton A.L."/>
            <person name="Shaikh M.A."/>
            <person name="Suttiyut T."/>
            <person name="Ogas R."/>
            <person name="Tomko P."/>
            <person name="Gavelis G."/>
            <person name="Widhalm J.R."/>
            <person name="Wisecaver J.H."/>
        </authorList>
    </citation>
    <scope>NUCLEOTIDE SEQUENCE</scope>
    <source>
        <strain evidence="1">ECLA1</strain>
    </source>
</reference>
<comment type="caution">
    <text evidence="1">The sequence shown here is derived from an EMBL/GenBank/DDBJ whole genome shotgun (WGS) entry which is preliminary data.</text>
</comment>
<protein>
    <submittedName>
        <fullName evidence="1">Uncharacterized protein</fullName>
    </submittedName>
</protein>
<keyword evidence="2" id="KW-1185">Reference proteome</keyword>
<evidence type="ECO:0000313" key="2">
    <source>
        <dbReference type="Proteomes" id="UP001283361"/>
    </source>
</evidence>
<organism evidence="1 2">
    <name type="scientific">Elysia crispata</name>
    <name type="common">lettuce slug</name>
    <dbReference type="NCBI Taxonomy" id="231223"/>
    <lineage>
        <taxon>Eukaryota</taxon>
        <taxon>Metazoa</taxon>
        <taxon>Spiralia</taxon>
        <taxon>Lophotrochozoa</taxon>
        <taxon>Mollusca</taxon>
        <taxon>Gastropoda</taxon>
        <taxon>Heterobranchia</taxon>
        <taxon>Euthyneura</taxon>
        <taxon>Panpulmonata</taxon>
        <taxon>Sacoglossa</taxon>
        <taxon>Placobranchoidea</taxon>
        <taxon>Plakobranchidae</taxon>
        <taxon>Elysia</taxon>
    </lineage>
</organism>